<feature type="transmembrane region" description="Helical" evidence="1">
    <location>
        <begin position="183"/>
        <end position="206"/>
    </location>
</feature>
<evidence type="ECO:0000256" key="1">
    <source>
        <dbReference type="SAM" id="Phobius"/>
    </source>
</evidence>
<feature type="transmembrane region" description="Helical" evidence="1">
    <location>
        <begin position="6"/>
        <end position="24"/>
    </location>
</feature>
<feature type="transmembrane region" description="Helical" evidence="1">
    <location>
        <begin position="51"/>
        <end position="68"/>
    </location>
</feature>
<feature type="transmembrane region" description="Helical" evidence="1">
    <location>
        <begin position="344"/>
        <end position="365"/>
    </location>
</feature>
<dbReference type="PANTHER" id="PTHR37810">
    <property type="entry name" value="IMMUNITY PROTEIN SDPI"/>
    <property type="match status" value="1"/>
</dbReference>
<feature type="transmembrane region" description="Helical" evidence="1">
    <location>
        <begin position="138"/>
        <end position="158"/>
    </location>
</feature>
<gene>
    <name evidence="4" type="ORF">QO000_001611</name>
</gene>
<evidence type="ECO:0000259" key="3">
    <source>
        <dbReference type="Pfam" id="PF19124"/>
    </source>
</evidence>
<dbReference type="Pfam" id="PF07853">
    <property type="entry name" value="DUF1648"/>
    <property type="match status" value="1"/>
</dbReference>
<dbReference type="InterPro" id="IPR043831">
    <property type="entry name" value="DUF5808"/>
</dbReference>
<keyword evidence="1" id="KW-0472">Membrane</keyword>
<reference evidence="4" key="1">
    <citation type="submission" date="2023-07" db="EMBL/GenBank/DDBJ databases">
        <title>Genomic Encyclopedia of Type Strains, Phase IV (KMG-IV): sequencing the most valuable type-strain genomes for metagenomic binning, comparative biology and taxonomic classification.</title>
        <authorList>
            <person name="Goeker M."/>
        </authorList>
    </citation>
    <scope>NUCLEOTIDE SEQUENCE [LARGE SCALE GENOMIC DNA]</scope>
    <source>
        <strain evidence="4">JSM 076093</strain>
    </source>
</reference>
<protein>
    <submittedName>
        <fullName evidence="4">Membrane protein</fullName>
    </submittedName>
</protein>
<proteinExistence type="predicted"/>
<keyword evidence="5" id="KW-1185">Reference proteome</keyword>
<name>A0ABU0JZV5_9BACL</name>
<dbReference type="PANTHER" id="PTHR37810:SF9">
    <property type="entry name" value="MEMBRANE PROTEIN"/>
    <property type="match status" value="1"/>
</dbReference>
<evidence type="ECO:0000259" key="2">
    <source>
        <dbReference type="Pfam" id="PF07853"/>
    </source>
</evidence>
<sequence length="367" mass="42051">MAFTMLLITILFISVIQVAIPFLIKRTVVFGVTIPYEQASHPMLQSYKRKYAILTFLVGIAVMISYILGNQSGMDETKLVLFGMISLFVILLTSLSLYFYFHYKTMKLKKREEWFRGVKQVRVTDLAMRSKDEMLPSFVHLIPTLITVTLIILTAQLFEQLPNQIPTHWGPNGQPDAFTDKSWMSVISLPLILFIFQTMFFGINYYTKRSGIKLNAANVTSAKLRQLRLRKYTSWLLFITNLLLTILFSFLQLNLLYENLFNDSILMLVPFAFFAIILAGALGLAIKVGKVDSDLEGTLVMDHTKKQESVDEDRYWKGGLIYYNPNDPSIFVEKRFGIGYTINLANPIGYLILFLPIALILLIQFTI</sequence>
<keyword evidence="1" id="KW-1133">Transmembrane helix</keyword>
<accession>A0ABU0JZV5</accession>
<evidence type="ECO:0000313" key="5">
    <source>
        <dbReference type="Proteomes" id="UP001226720"/>
    </source>
</evidence>
<feature type="domain" description="DUF5808" evidence="3">
    <location>
        <begin position="325"/>
        <end position="350"/>
    </location>
</feature>
<keyword evidence="1" id="KW-0812">Transmembrane</keyword>
<feature type="transmembrane region" description="Helical" evidence="1">
    <location>
        <begin position="232"/>
        <end position="253"/>
    </location>
</feature>
<feature type="domain" description="DUF1648" evidence="2">
    <location>
        <begin position="145"/>
        <end position="193"/>
    </location>
</feature>
<organism evidence="4 5">
    <name type="scientific">Guptibacillus hwajinpoensis</name>
    <dbReference type="NCBI Taxonomy" id="208199"/>
    <lineage>
        <taxon>Bacteria</taxon>
        <taxon>Bacillati</taxon>
        <taxon>Bacillota</taxon>
        <taxon>Bacilli</taxon>
        <taxon>Bacillales</taxon>
        <taxon>Guptibacillaceae</taxon>
        <taxon>Guptibacillus</taxon>
    </lineage>
</organism>
<dbReference type="Proteomes" id="UP001226720">
    <property type="component" value="Unassembled WGS sequence"/>
</dbReference>
<feature type="transmembrane region" description="Helical" evidence="1">
    <location>
        <begin position="80"/>
        <end position="101"/>
    </location>
</feature>
<dbReference type="RefSeq" id="WP_301550412.1">
    <property type="nucleotide sequence ID" value="NZ_JAQRMZ010000001.1"/>
</dbReference>
<dbReference type="GeneID" id="301325658"/>
<comment type="caution">
    <text evidence="4">The sequence shown here is derived from an EMBL/GenBank/DDBJ whole genome shotgun (WGS) entry which is preliminary data.</text>
</comment>
<dbReference type="InterPro" id="IPR012867">
    <property type="entry name" value="DUF1648"/>
</dbReference>
<evidence type="ECO:0000313" key="4">
    <source>
        <dbReference type="EMBL" id="MDQ0482642.1"/>
    </source>
</evidence>
<feature type="transmembrane region" description="Helical" evidence="1">
    <location>
        <begin position="265"/>
        <end position="286"/>
    </location>
</feature>
<dbReference type="EMBL" id="JAUSWM010000002">
    <property type="protein sequence ID" value="MDQ0482642.1"/>
    <property type="molecule type" value="Genomic_DNA"/>
</dbReference>
<dbReference type="Pfam" id="PF19124">
    <property type="entry name" value="DUF5808"/>
    <property type="match status" value="1"/>
</dbReference>